<dbReference type="InterPro" id="IPR013785">
    <property type="entry name" value="Aldolase_TIM"/>
</dbReference>
<dbReference type="Pfam" id="PF00697">
    <property type="entry name" value="PRAI"/>
    <property type="match status" value="1"/>
</dbReference>
<evidence type="ECO:0000256" key="6">
    <source>
        <dbReference type="ARBA" id="ARBA00022822"/>
    </source>
</evidence>
<evidence type="ECO:0000256" key="4">
    <source>
        <dbReference type="ARBA" id="ARBA00022272"/>
    </source>
</evidence>
<dbReference type="AlphaFoldDB" id="A0A512HRD9"/>
<dbReference type="Gene3D" id="3.20.20.70">
    <property type="entry name" value="Aldolase class I"/>
    <property type="match status" value="1"/>
</dbReference>
<gene>
    <name evidence="9 11" type="primary">trpF</name>
    <name evidence="11" type="ORF">AFL01nite_03440</name>
</gene>
<keyword evidence="5 9" id="KW-0028">Amino-acid biosynthesis</keyword>
<evidence type="ECO:0000256" key="7">
    <source>
        <dbReference type="ARBA" id="ARBA00023141"/>
    </source>
</evidence>
<evidence type="ECO:0000256" key="2">
    <source>
        <dbReference type="ARBA" id="ARBA00004664"/>
    </source>
</evidence>
<dbReference type="UniPathway" id="UPA00035">
    <property type="reaction ID" value="UER00042"/>
</dbReference>
<evidence type="ECO:0000256" key="3">
    <source>
        <dbReference type="ARBA" id="ARBA00012572"/>
    </source>
</evidence>
<dbReference type="OrthoDB" id="3243379at2"/>
<dbReference type="GO" id="GO:0000162">
    <property type="term" value="P:L-tryptophan biosynthetic process"/>
    <property type="evidence" value="ECO:0007669"/>
    <property type="project" value="UniProtKB-UniRule"/>
</dbReference>
<keyword evidence="7 9" id="KW-0057">Aromatic amino acid biosynthesis</keyword>
<dbReference type="Proteomes" id="UP000321769">
    <property type="component" value="Unassembled WGS sequence"/>
</dbReference>
<evidence type="ECO:0000256" key="9">
    <source>
        <dbReference type="HAMAP-Rule" id="MF_00135"/>
    </source>
</evidence>
<dbReference type="InterPro" id="IPR044643">
    <property type="entry name" value="TrpF_fam"/>
</dbReference>
<comment type="caution">
    <text evidence="11">The sequence shown here is derived from an EMBL/GenBank/DDBJ whole genome shotgun (WGS) entry which is preliminary data.</text>
</comment>
<dbReference type="PANTHER" id="PTHR42894">
    <property type="entry name" value="N-(5'-PHOSPHORIBOSYL)ANTHRANILATE ISOMERASE"/>
    <property type="match status" value="1"/>
</dbReference>
<reference evidence="11 12" key="1">
    <citation type="submission" date="2019-07" db="EMBL/GenBank/DDBJ databases">
        <title>Whole genome shotgun sequence of Aeromicrobium flavum NBRC 107625.</title>
        <authorList>
            <person name="Hosoyama A."/>
            <person name="Uohara A."/>
            <person name="Ohji S."/>
            <person name="Ichikawa N."/>
        </authorList>
    </citation>
    <scope>NUCLEOTIDE SEQUENCE [LARGE SCALE GENOMIC DNA]</scope>
    <source>
        <strain evidence="11 12">NBRC 107625</strain>
    </source>
</reference>
<comment type="pathway">
    <text evidence="2 9">Amino-acid biosynthesis; L-tryptophan biosynthesis; L-tryptophan from chorismate: step 3/5.</text>
</comment>
<protein>
    <recommendedName>
        <fullName evidence="4 9">N-(5'-phosphoribosyl)anthranilate isomerase</fullName>
        <shortName evidence="9">PRAI</shortName>
        <ecNumber evidence="3 9">5.3.1.24</ecNumber>
    </recommendedName>
</protein>
<dbReference type="EMBL" id="BJZQ01000001">
    <property type="protein sequence ID" value="GEO88017.1"/>
    <property type="molecule type" value="Genomic_DNA"/>
</dbReference>
<dbReference type="GO" id="GO:0004640">
    <property type="term" value="F:phosphoribosylanthranilate isomerase activity"/>
    <property type="evidence" value="ECO:0007669"/>
    <property type="project" value="UniProtKB-UniRule"/>
</dbReference>
<dbReference type="SUPFAM" id="SSF51366">
    <property type="entry name" value="Ribulose-phoshate binding barrel"/>
    <property type="match status" value="1"/>
</dbReference>
<name>A0A512HRD9_9ACTN</name>
<dbReference type="InterPro" id="IPR011060">
    <property type="entry name" value="RibuloseP-bd_barrel"/>
</dbReference>
<organism evidence="11 12">
    <name type="scientific">Aeromicrobium flavum</name>
    <dbReference type="NCBI Taxonomy" id="416568"/>
    <lineage>
        <taxon>Bacteria</taxon>
        <taxon>Bacillati</taxon>
        <taxon>Actinomycetota</taxon>
        <taxon>Actinomycetes</taxon>
        <taxon>Propionibacteriales</taxon>
        <taxon>Nocardioidaceae</taxon>
        <taxon>Aeromicrobium</taxon>
    </lineage>
</organism>
<keyword evidence="8 9" id="KW-0413">Isomerase</keyword>
<evidence type="ECO:0000259" key="10">
    <source>
        <dbReference type="Pfam" id="PF00697"/>
    </source>
</evidence>
<evidence type="ECO:0000256" key="5">
    <source>
        <dbReference type="ARBA" id="ARBA00022605"/>
    </source>
</evidence>
<dbReference type="EC" id="5.3.1.24" evidence="3 9"/>
<dbReference type="InterPro" id="IPR001240">
    <property type="entry name" value="PRAI_dom"/>
</dbReference>
<feature type="domain" description="N-(5'phosphoribosyl) anthranilate isomerase (PRAI)" evidence="10">
    <location>
        <begin position="3"/>
        <end position="196"/>
    </location>
</feature>
<evidence type="ECO:0000256" key="1">
    <source>
        <dbReference type="ARBA" id="ARBA00001164"/>
    </source>
</evidence>
<sequence length="201" mass="21071">MYVKICGLRTADHAHVAIEAGAHAVGVVMNRTSSRRATPDEARVVVTAARGRADSVLVVNDLAADEAARTARDLEFDVLQLHGRAYGVEDFAAARAIVPRVWRATSLDLDPPLEVGAWGEERLLLDAPRPGSGETWDLTGLADRAPEGQWLLAGGLSPANVGTAVSTVRPWGVDVSSGVEVAPGEKSSDLIRAFVAAASAS</sequence>
<evidence type="ECO:0000256" key="8">
    <source>
        <dbReference type="ARBA" id="ARBA00023235"/>
    </source>
</evidence>
<dbReference type="RefSeq" id="WP_146825358.1">
    <property type="nucleotide sequence ID" value="NZ_BAAAYQ010000001.1"/>
</dbReference>
<keyword evidence="12" id="KW-1185">Reference proteome</keyword>
<dbReference type="PANTHER" id="PTHR42894:SF1">
    <property type="entry name" value="N-(5'-PHOSPHORIBOSYL)ANTHRANILATE ISOMERASE"/>
    <property type="match status" value="1"/>
</dbReference>
<keyword evidence="6 9" id="KW-0822">Tryptophan biosynthesis</keyword>
<proteinExistence type="inferred from homology"/>
<accession>A0A512HRD9</accession>
<evidence type="ECO:0000313" key="11">
    <source>
        <dbReference type="EMBL" id="GEO88017.1"/>
    </source>
</evidence>
<dbReference type="CDD" id="cd00405">
    <property type="entry name" value="PRAI"/>
    <property type="match status" value="1"/>
</dbReference>
<comment type="similarity">
    <text evidence="9">Belongs to the TrpF family.</text>
</comment>
<evidence type="ECO:0000313" key="12">
    <source>
        <dbReference type="Proteomes" id="UP000321769"/>
    </source>
</evidence>
<dbReference type="HAMAP" id="MF_00135">
    <property type="entry name" value="PRAI"/>
    <property type="match status" value="1"/>
</dbReference>
<comment type="catalytic activity">
    <reaction evidence="1 9">
        <text>N-(5-phospho-beta-D-ribosyl)anthranilate = 1-(2-carboxyphenylamino)-1-deoxy-D-ribulose 5-phosphate</text>
        <dbReference type="Rhea" id="RHEA:21540"/>
        <dbReference type="ChEBI" id="CHEBI:18277"/>
        <dbReference type="ChEBI" id="CHEBI:58613"/>
        <dbReference type="EC" id="5.3.1.24"/>
    </reaction>
</comment>